<feature type="transmembrane region" description="Helical" evidence="7">
    <location>
        <begin position="160"/>
        <end position="179"/>
    </location>
</feature>
<feature type="transmembrane region" description="Helical" evidence="7">
    <location>
        <begin position="302"/>
        <end position="323"/>
    </location>
</feature>
<dbReference type="PANTHER" id="PTHR23501:SF193">
    <property type="entry name" value="MULTIDRUG TRANSPORTER, PUTATIVE (AFU_ORTHOLOGUE AFUA_8G00940)-RELATED"/>
    <property type="match status" value="1"/>
</dbReference>
<comment type="subcellular location">
    <subcellularLocation>
        <location evidence="1">Membrane</location>
        <topology evidence="1">Multi-pass membrane protein</topology>
    </subcellularLocation>
</comment>
<feature type="compositionally biased region" description="Basic and acidic residues" evidence="6">
    <location>
        <begin position="15"/>
        <end position="28"/>
    </location>
</feature>
<dbReference type="EMBL" id="AMCV02000002">
    <property type="protein sequence ID" value="TDZ25544.1"/>
    <property type="molecule type" value="Genomic_DNA"/>
</dbReference>
<evidence type="ECO:0000313" key="10">
    <source>
        <dbReference type="Proteomes" id="UP000014480"/>
    </source>
</evidence>
<name>A0A484G6M8_COLOR</name>
<organism evidence="9 10">
    <name type="scientific">Colletotrichum orbiculare (strain 104-T / ATCC 96160 / CBS 514.97 / LARS 414 / MAFF 240422)</name>
    <name type="common">Cucumber anthracnose fungus</name>
    <name type="synonym">Colletotrichum lagenarium</name>
    <dbReference type="NCBI Taxonomy" id="1213857"/>
    <lineage>
        <taxon>Eukaryota</taxon>
        <taxon>Fungi</taxon>
        <taxon>Dikarya</taxon>
        <taxon>Ascomycota</taxon>
        <taxon>Pezizomycotina</taxon>
        <taxon>Sordariomycetes</taxon>
        <taxon>Hypocreomycetidae</taxon>
        <taxon>Glomerellales</taxon>
        <taxon>Glomerellaceae</taxon>
        <taxon>Colletotrichum</taxon>
        <taxon>Colletotrichum orbiculare species complex</taxon>
    </lineage>
</organism>
<proteinExistence type="inferred from homology"/>
<protein>
    <submittedName>
        <fullName evidence="9">Efflux pump mlcE</fullName>
    </submittedName>
</protein>
<sequence>MTPDSAPDSASVASDESRESPKEPEKNEHLEGGKLWLVMAGTCLVLFIHFLDGSILSPAIPEITDEFRSLHDIGWYGSAYYIPTTIFQPIAGKAYTHLPTKWSLVGFVLVFEIGSIMCGAASSSTLLILGRVVAGIGGSGLLIGNQTVIAGLAPVDKRPALTAIAMSLAAPGMLLGPVVGGVITQYSTWRWIFYMNVPIGSIALLLLVMTRIPEQTPKPPWKSVVAKLHRYLDIVGCILCAAATTLLLLALNMSGGRLPWGSPLGIAMFVGSGVLFAVFWVWNVRIGDKALIPASVAKQRVVWSGAATLLFSIGATTIQSYFLPLYFQSVRGESALVGALYTLPGLPGQIFFSLMSGFLIGKMGHYLPWALVGTALHTMGCSLLSRFSPTTPAVEWILSQFAAGCGRGMALQSPSIAIQAALPQEQISIASSILTFGMYFGSAMASTAASVTFDNVLQKEVNARIANATVADLVLNDGATTFRQLIAGADLAVALDVYSRSVQMVFLLAAGLSAVSFFFAWGMGAFDVRRKVREKKKPVRSSAQSVVL</sequence>
<keyword evidence="4 7" id="KW-1133">Transmembrane helix</keyword>
<feature type="transmembrane region" description="Helical" evidence="7">
    <location>
        <begin position="263"/>
        <end position="282"/>
    </location>
</feature>
<dbReference type="PANTHER" id="PTHR23501">
    <property type="entry name" value="MAJOR FACILITATOR SUPERFAMILY"/>
    <property type="match status" value="1"/>
</dbReference>
<feature type="region of interest" description="Disordered" evidence="6">
    <location>
        <begin position="1"/>
        <end position="28"/>
    </location>
</feature>
<feature type="domain" description="Major facilitator superfamily (MFS) profile" evidence="8">
    <location>
        <begin position="38"/>
        <end position="528"/>
    </location>
</feature>
<evidence type="ECO:0000313" key="9">
    <source>
        <dbReference type="EMBL" id="TDZ25544.1"/>
    </source>
</evidence>
<comment type="caution">
    <text evidence="9">The sequence shown here is derived from an EMBL/GenBank/DDBJ whole genome shotgun (WGS) entry which is preliminary data.</text>
</comment>
<evidence type="ECO:0000256" key="7">
    <source>
        <dbReference type="SAM" id="Phobius"/>
    </source>
</evidence>
<dbReference type="InterPro" id="IPR036259">
    <property type="entry name" value="MFS_trans_sf"/>
</dbReference>
<feature type="transmembrane region" description="Helical" evidence="7">
    <location>
        <begin position="231"/>
        <end position="251"/>
    </location>
</feature>
<gene>
    <name evidence="9" type="primary">mlcE-1</name>
    <name evidence="9" type="ORF">Cob_v001593</name>
</gene>
<evidence type="ECO:0000259" key="8">
    <source>
        <dbReference type="PROSITE" id="PS50850"/>
    </source>
</evidence>
<evidence type="ECO:0000256" key="2">
    <source>
        <dbReference type="ARBA" id="ARBA00007520"/>
    </source>
</evidence>
<feature type="transmembrane region" description="Helical" evidence="7">
    <location>
        <begin position="191"/>
        <end position="210"/>
    </location>
</feature>
<evidence type="ECO:0000256" key="1">
    <source>
        <dbReference type="ARBA" id="ARBA00004141"/>
    </source>
</evidence>
<evidence type="ECO:0000256" key="6">
    <source>
        <dbReference type="SAM" id="MobiDB-lite"/>
    </source>
</evidence>
<dbReference type="InterPro" id="IPR011701">
    <property type="entry name" value="MFS"/>
</dbReference>
<feature type="transmembrane region" description="Helical" evidence="7">
    <location>
        <begin position="504"/>
        <end position="526"/>
    </location>
</feature>
<dbReference type="SUPFAM" id="SSF103473">
    <property type="entry name" value="MFS general substrate transporter"/>
    <property type="match status" value="1"/>
</dbReference>
<dbReference type="Pfam" id="PF07690">
    <property type="entry name" value="MFS_1"/>
    <property type="match status" value="1"/>
</dbReference>
<reference evidence="10" key="1">
    <citation type="journal article" date="2013" name="New Phytol.">
        <title>Comparative genomic and transcriptomic analyses reveal the hemibiotrophic stage shift of Colletotrichum fungi.</title>
        <authorList>
            <person name="Gan P."/>
            <person name="Ikeda K."/>
            <person name="Irieda H."/>
            <person name="Narusaka M."/>
            <person name="O'Connell R.J."/>
            <person name="Narusaka Y."/>
            <person name="Takano Y."/>
            <person name="Kubo Y."/>
            <person name="Shirasu K."/>
        </authorList>
    </citation>
    <scope>NUCLEOTIDE SEQUENCE [LARGE SCALE GENOMIC DNA]</scope>
    <source>
        <strain evidence="10">104-T / ATCC 96160 / CBS 514.97 / LARS 414 / MAFF 240422</strain>
    </source>
</reference>
<dbReference type="GO" id="GO:0022857">
    <property type="term" value="F:transmembrane transporter activity"/>
    <property type="evidence" value="ECO:0007669"/>
    <property type="project" value="InterPro"/>
</dbReference>
<keyword evidence="5 7" id="KW-0472">Membrane</keyword>
<evidence type="ECO:0000256" key="3">
    <source>
        <dbReference type="ARBA" id="ARBA00022692"/>
    </source>
</evidence>
<reference evidence="10" key="2">
    <citation type="journal article" date="2019" name="Mol. Plant Microbe Interact.">
        <title>Genome sequence resources for four phytopathogenic fungi from the Colletotrichum orbiculare species complex.</title>
        <authorList>
            <person name="Gan P."/>
            <person name="Tsushima A."/>
            <person name="Narusaka M."/>
            <person name="Narusaka Y."/>
            <person name="Takano Y."/>
            <person name="Kubo Y."/>
            <person name="Shirasu K."/>
        </authorList>
    </citation>
    <scope>GENOME REANNOTATION</scope>
    <source>
        <strain evidence="10">104-T / ATCC 96160 / CBS 514.97 / LARS 414 / MAFF 240422</strain>
    </source>
</reference>
<feature type="transmembrane region" description="Helical" evidence="7">
    <location>
        <begin position="102"/>
        <end position="122"/>
    </location>
</feature>
<feature type="compositionally biased region" description="Low complexity" evidence="6">
    <location>
        <begin position="1"/>
        <end position="14"/>
    </location>
</feature>
<dbReference type="InterPro" id="IPR020846">
    <property type="entry name" value="MFS_dom"/>
</dbReference>
<dbReference type="AlphaFoldDB" id="A0A484G6M8"/>
<dbReference type="Proteomes" id="UP000014480">
    <property type="component" value="Unassembled WGS sequence"/>
</dbReference>
<evidence type="ECO:0000256" key="5">
    <source>
        <dbReference type="ARBA" id="ARBA00023136"/>
    </source>
</evidence>
<dbReference type="PROSITE" id="PS50850">
    <property type="entry name" value="MFS"/>
    <property type="match status" value="1"/>
</dbReference>
<dbReference type="GO" id="GO:0005886">
    <property type="term" value="C:plasma membrane"/>
    <property type="evidence" value="ECO:0007669"/>
    <property type="project" value="TreeGrafter"/>
</dbReference>
<accession>A0A484G6M8</accession>
<dbReference type="OrthoDB" id="10021397at2759"/>
<feature type="transmembrane region" description="Helical" evidence="7">
    <location>
        <begin position="335"/>
        <end position="354"/>
    </location>
</feature>
<feature type="transmembrane region" description="Helical" evidence="7">
    <location>
        <begin position="128"/>
        <end position="153"/>
    </location>
</feature>
<comment type="similarity">
    <text evidence="2">Belongs to the major facilitator superfamily. TCR/Tet family.</text>
</comment>
<feature type="transmembrane region" description="Helical" evidence="7">
    <location>
        <begin position="35"/>
        <end position="51"/>
    </location>
</feature>
<dbReference type="Gene3D" id="1.20.1250.20">
    <property type="entry name" value="MFS general substrate transporter like domains"/>
    <property type="match status" value="2"/>
</dbReference>
<keyword evidence="3 7" id="KW-0812">Transmembrane</keyword>
<keyword evidence="10" id="KW-1185">Reference proteome</keyword>
<evidence type="ECO:0000256" key="4">
    <source>
        <dbReference type="ARBA" id="ARBA00022989"/>
    </source>
</evidence>